<organism evidence="1">
    <name type="scientific">Zea mays</name>
    <name type="common">Maize</name>
    <dbReference type="NCBI Taxonomy" id="4577"/>
    <lineage>
        <taxon>Eukaryota</taxon>
        <taxon>Viridiplantae</taxon>
        <taxon>Streptophyta</taxon>
        <taxon>Embryophyta</taxon>
        <taxon>Tracheophyta</taxon>
        <taxon>Spermatophyta</taxon>
        <taxon>Magnoliopsida</taxon>
        <taxon>Liliopsida</taxon>
        <taxon>Poales</taxon>
        <taxon>Poaceae</taxon>
        <taxon>PACMAD clade</taxon>
        <taxon>Panicoideae</taxon>
        <taxon>Andropogonodae</taxon>
        <taxon>Andropogoneae</taxon>
        <taxon>Tripsacinae</taxon>
        <taxon>Zea</taxon>
    </lineage>
</organism>
<reference evidence="1" key="1">
    <citation type="journal article" date="2018" name="Nat. Genet.">
        <title>Extensive intraspecific gene order and gene structural variations between Mo17 and other maize genomes.</title>
        <authorList>
            <person name="Sun S."/>
            <person name="Zhou Y."/>
            <person name="Chen J."/>
            <person name="Shi J."/>
            <person name="Zhao H."/>
            <person name="Zhao H."/>
            <person name="Song W."/>
            <person name="Zhang M."/>
            <person name="Cui Y."/>
            <person name="Dong X."/>
            <person name="Liu H."/>
            <person name="Ma X."/>
            <person name="Jiao Y."/>
            <person name="Wang B."/>
            <person name="Wei X."/>
            <person name="Stein J.C."/>
            <person name="Glaubitz J.C."/>
            <person name="Lu F."/>
            <person name="Yu G."/>
            <person name="Liang C."/>
            <person name="Fengler K."/>
            <person name="Li B."/>
            <person name="Rafalski A."/>
            <person name="Schnable P.S."/>
            <person name="Ware D.H."/>
            <person name="Buckler E.S."/>
            <person name="Lai J."/>
        </authorList>
    </citation>
    <scope>NUCLEOTIDE SEQUENCE [LARGE SCALE GENOMIC DNA]</scope>
    <source>
        <tissue evidence="1">Seedling</tissue>
    </source>
</reference>
<evidence type="ECO:0000313" key="1">
    <source>
        <dbReference type="EMBL" id="PWZ10902.1"/>
    </source>
</evidence>
<dbReference type="EMBL" id="NCVQ01000009">
    <property type="protein sequence ID" value="PWZ10902.1"/>
    <property type="molecule type" value="Genomic_DNA"/>
</dbReference>
<dbReference type="Proteomes" id="UP000251960">
    <property type="component" value="Chromosome 8"/>
</dbReference>
<comment type="caution">
    <text evidence="1">The sequence shown here is derived from an EMBL/GenBank/DDBJ whole genome shotgun (WGS) entry which is preliminary data.</text>
</comment>
<accession>A0A3L6DQ94</accession>
<dbReference type="AlphaFoldDB" id="A0A3L6DQ94"/>
<sequence>MRKAEQGMRMGVAEHGMADYSCSLNK</sequence>
<proteinExistence type="predicted"/>
<name>A0A3L6DQ94_MAIZE</name>
<gene>
    <name evidence="1" type="ORF">Zm00014a_034890</name>
</gene>
<protein>
    <submittedName>
        <fullName evidence="1">Uncharacterized protein</fullName>
    </submittedName>
</protein>